<reference evidence="1" key="1">
    <citation type="submission" date="2021-06" db="EMBL/GenBank/DDBJ databases">
        <authorList>
            <person name="Kallberg Y."/>
            <person name="Tangrot J."/>
            <person name="Rosling A."/>
        </authorList>
    </citation>
    <scope>NUCLEOTIDE SEQUENCE</scope>
    <source>
        <strain evidence="1">AU212A</strain>
    </source>
</reference>
<evidence type="ECO:0000313" key="2">
    <source>
        <dbReference type="Proteomes" id="UP000789860"/>
    </source>
</evidence>
<protein>
    <submittedName>
        <fullName evidence="1">10110_t:CDS:1</fullName>
    </submittedName>
</protein>
<gene>
    <name evidence="1" type="ORF">SCALOS_LOCUS326</name>
</gene>
<name>A0ACA9JUJ6_9GLOM</name>
<sequence>MRLSSYNMLQIPTACIDGRNNDTIFIFGGIPYNKSFVNQIGTTEPLDSYAPYSFEEEHSLENITRQAKFSKDNWNYELKYIQNYDVPKVKDTWILVKSIELPLQKRNNNFVIQQVCDLCEALLFINSLFLENITKIDLIEQLIPPETPAIPRRTRRPSIPKIREISGVKRGDVIICNWTSYVEVLYLAFRFDPIFTQIYPSTNTLRPISLWTALKLAGSYPEVAPPSSVKTYSLQELVNDATINNWGPIIIFPEGTTSNGRALLKFVPIFKGLSLPIKDFSIHVLSIRYEYENFSPTYTVGNKFWHFIRLCSQYYNVLHIKILAPEESLSSPNFAVPAARSSVLPSPSITQDDVVGSHILNLMGQLGRMRKTNLGMEDKKAFLDFYWERTSGYAKKKK</sequence>
<accession>A0ACA9JUJ6</accession>
<dbReference type="EMBL" id="CAJVPM010000150">
    <property type="protein sequence ID" value="CAG8436913.1"/>
    <property type="molecule type" value="Genomic_DNA"/>
</dbReference>
<proteinExistence type="predicted"/>
<dbReference type="Proteomes" id="UP000789860">
    <property type="component" value="Unassembled WGS sequence"/>
</dbReference>
<comment type="caution">
    <text evidence="1">The sequence shown here is derived from an EMBL/GenBank/DDBJ whole genome shotgun (WGS) entry which is preliminary data.</text>
</comment>
<organism evidence="1 2">
    <name type="scientific">Scutellospora calospora</name>
    <dbReference type="NCBI Taxonomy" id="85575"/>
    <lineage>
        <taxon>Eukaryota</taxon>
        <taxon>Fungi</taxon>
        <taxon>Fungi incertae sedis</taxon>
        <taxon>Mucoromycota</taxon>
        <taxon>Glomeromycotina</taxon>
        <taxon>Glomeromycetes</taxon>
        <taxon>Diversisporales</taxon>
        <taxon>Gigasporaceae</taxon>
        <taxon>Scutellospora</taxon>
    </lineage>
</organism>
<keyword evidence="2" id="KW-1185">Reference proteome</keyword>
<evidence type="ECO:0000313" key="1">
    <source>
        <dbReference type="EMBL" id="CAG8436913.1"/>
    </source>
</evidence>